<comment type="subcellular location">
    <subcellularLocation>
        <location evidence="2">Endoplasmic reticulum</location>
    </subcellularLocation>
    <subcellularLocation>
        <location evidence="3">Membrane</location>
    </subcellularLocation>
    <subcellularLocation>
        <location evidence="1">Mitochondrion</location>
    </subcellularLocation>
</comment>
<comment type="caution">
    <text evidence="7">The sequence shown here is derived from an EMBL/GenBank/DDBJ whole genome shotgun (WGS) entry which is preliminary data.</text>
</comment>
<dbReference type="GO" id="GO:0005739">
    <property type="term" value="C:mitochondrion"/>
    <property type="evidence" value="ECO:0007669"/>
    <property type="project" value="UniProtKB-SubCell"/>
</dbReference>
<organism evidence="7 8">
    <name type="scientific">Truncatella angustata</name>
    <dbReference type="NCBI Taxonomy" id="152316"/>
    <lineage>
        <taxon>Eukaryota</taxon>
        <taxon>Fungi</taxon>
        <taxon>Dikarya</taxon>
        <taxon>Ascomycota</taxon>
        <taxon>Pezizomycotina</taxon>
        <taxon>Sordariomycetes</taxon>
        <taxon>Xylariomycetidae</taxon>
        <taxon>Amphisphaeriales</taxon>
        <taxon>Sporocadaceae</taxon>
        <taxon>Truncatella</taxon>
    </lineage>
</organism>
<sequence length="235" mass="26018">MSLLSPKLTSSDVSSTIEGMASNMDNATFVIVTGLRGTDDPGKASTAVPEPLFWVSGGLLMTQSPKCHCIEFRPDFSTKSIENLSPELLDSMARNLLDFVSRTERAVDGTNRLVFVCEDLGGIIVKKALTLAETTSRYAGLVRDTCACVFYGVPHQASPLQSWTEAVAEIISFWKPLPQGRWKPTASLSKFLRRTSFEFIPAAFRLTVVSIFERDIERENMTVVGDRPVKEYKLN</sequence>
<keyword evidence="8" id="KW-1185">Reference proteome</keyword>
<protein>
    <submittedName>
        <fullName evidence="7">Uncharacterized protein</fullName>
    </submittedName>
</protein>
<dbReference type="GeneID" id="70124703"/>
<proteinExistence type="predicted"/>
<dbReference type="InterPro" id="IPR052374">
    <property type="entry name" value="SERAC1"/>
</dbReference>
<dbReference type="GO" id="GO:0005783">
    <property type="term" value="C:endoplasmic reticulum"/>
    <property type="evidence" value="ECO:0007669"/>
    <property type="project" value="UniProtKB-SubCell"/>
</dbReference>
<dbReference type="PANTHER" id="PTHR48182:SF2">
    <property type="entry name" value="PROTEIN SERAC1"/>
    <property type="match status" value="1"/>
</dbReference>
<dbReference type="EMBL" id="JAGPXC010000004">
    <property type="protein sequence ID" value="KAH6653769.1"/>
    <property type="molecule type" value="Genomic_DNA"/>
</dbReference>
<evidence type="ECO:0000313" key="7">
    <source>
        <dbReference type="EMBL" id="KAH6653769.1"/>
    </source>
</evidence>
<dbReference type="GO" id="GO:0016020">
    <property type="term" value="C:membrane"/>
    <property type="evidence" value="ECO:0007669"/>
    <property type="project" value="UniProtKB-SubCell"/>
</dbReference>
<evidence type="ECO:0000256" key="5">
    <source>
        <dbReference type="ARBA" id="ARBA00023128"/>
    </source>
</evidence>
<gene>
    <name evidence="7" type="ORF">BKA67DRAFT_260300</name>
</gene>
<evidence type="ECO:0000256" key="4">
    <source>
        <dbReference type="ARBA" id="ARBA00022824"/>
    </source>
</evidence>
<dbReference type="RefSeq" id="XP_045958039.1">
    <property type="nucleotide sequence ID" value="XM_046095810.1"/>
</dbReference>
<accession>A0A9P8UKG5</accession>
<evidence type="ECO:0000256" key="6">
    <source>
        <dbReference type="ARBA" id="ARBA00023136"/>
    </source>
</evidence>
<evidence type="ECO:0000256" key="1">
    <source>
        <dbReference type="ARBA" id="ARBA00004173"/>
    </source>
</evidence>
<dbReference type="PANTHER" id="PTHR48182">
    <property type="entry name" value="PROTEIN SERAC1"/>
    <property type="match status" value="1"/>
</dbReference>
<evidence type="ECO:0000256" key="3">
    <source>
        <dbReference type="ARBA" id="ARBA00004370"/>
    </source>
</evidence>
<name>A0A9P8UKG5_9PEZI</name>
<dbReference type="Proteomes" id="UP000758603">
    <property type="component" value="Unassembled WGS sequence"/>
</dbReference>
<evidence type="ECO:0000313" key="8">
    <source>
        <dbReference type="Proteomes" id="UP000758603"/>
    </source>
</evidence>
<evidence type="ECO:0000256" key="2">
    <source>
        <dbReference type="ARBA" id="ARBA00004240"/>
    </source>
</evidence>
<reference evidence="7" key="1">
    <citation type="journal article" date="2021" name="Nat. Commun.">
        <title>Genetic determinants of endophytism in the Arabidopsis root mycobiome.</title>
        <authorList>
            <person name="Mesny F."/>
            <person name="Miyauchi S."/>
            <person name="Thiergart T."/>
            <person name="Pickel B."/>
            <person name="Atanasova L."/>
            <person name="Karlsson M."/>
            <person name="Huettel B."/>
            <person name="Barry K.W."/>
            <person name="Haridas S."/>
            <person name="Chen C."/>
            <person name="Bauer D."/>
            <person name="Andreopoulos W."/>
            <person name="Pangilinan J."/>
            <person name="LaButti K."/>
            <person name="Riley R."/>
            <person name="Lipzen A."/>
            <person name="Clum A."/>
            <person name="Drula E."/>
            <person name="Henrissat B."/>
            <person name="Kohler A."/>
            <person name="Grigoriev I.V."/>
            <person name="Martin F.M."/>
            <person name="Hacquard S."/>
        </authorList>
    </citation>
    <scope>NUCLEOTIDE SEQUENCE</scope>
    <source>
        <strain evidence="7">MPI-SDFR-AT-0073</strain>
    </source>
</reference>
<keyword evidence="5" id="KW-0496">Mitochondrion</keyword>
<dbReference type="OrthoDB" id="1658288at2759"/>
<dbReference type="AlphaFoldDB" id="A0A9P8UKG5"/>
<keyword evidence="6" id="KW-0472">Membrane</keyword>
<keyword evidence="4" id="KW-0256">Endoplasmic reticulum</keyword>